<evidence type="ECO:0000256" key="7">
    <source>
        <dbReference type="PROSITE-ProRule" id="PRU00236"/>
    </source>
</evidence>
<dbReference type="GO" id="GO:0141222">
    <property type="term" value="F:histone H3K4 deacetylase activity, NAD-dependent"/>
    <property type="evidence" value="ECO:0007669"/>
    <property type="project" value="EnsemblFungi"/>
</dbReference>
<protein>
    <submittedName>
        <fullName evidence="10">NAD-dependent histone deacetylase, silent information regulator Sir2</fullName>
    </submittedName>
</protein>
<dbReference type="InterPro" id="IPR026590">
    <property type="entry name" value="Ssirtuin_cat_dom"/>
</dbReference>
<dbReference type="InterPro" id="IPR029035">
    <property type="entry name" value="DHS-like_NAD/FAD-binding_dom"/>
</dbReference>
<keyword evidence="3" id="KW-0808">Transferase</keyword>
<dbReference type="GO" id="GO:0046970">
    <property type="term" value="F:histone H4K16 deacetylase activity, NAD-dependent"/>
    <property type="evidence" value="ECO:0007669"/>
    <property type="project" value="EnsemblFungi"/>
</dbReference>
<feature type="domain" description="Deacetylase sirtuin-type" evidence="9">
    <location>
        <begin position="157"/>
        <end position="456"/>
    </location>
</feature>
<dbReference type="GO" id="GO:0031934">
    <property type="term" value="C:mating-type region heterochromatin"/>
    <property type="evidence" value="ECO:0007669"/>
    <property type="project" value="EnsemblFungi"/>
</dbReference>
<proteinExistence type="inferred from homology"/>
<dbReference type="GO" id="GO:0070403">
    <property type="term" value="F:NAD+ binding"/>
    <property type="evidence" value="ECO:0007669"/>
    <property type="project" value="InterPro"/>
</dbReference>
<feature type="compositionally biased region" description="Polar residues" evidence="8">
    <location>
        <begin position="1"/>
        <end position="11"/>
    </location>
</feature>
<dbReference type="GO" id="GO:0046872">
    <property type="term" value="F:metal ion binding"/>
    <property type="evidence" value="ECO:0007669"/>
    <property type="project" value="UniProtKB-KW"/>
</dbReference>
<feature type="binding site" evidence="7">
    <location>
        <position position="317"/>
    </location>
    <ligand>
        <name>Zn(2+)</name>
        <dbReference type="ChEBI" id="CHEBI:29105"/>
    </ligand>
</feature>
<gene>
    <name evidence="10" type="ORF">AAP_06072</name>
</gene>
<keyword evidence="6" id="KW-0520">NAD</keyword>
<dbReference type="GO" id="GO:0099115">
    <property type="term" value="C:chromosome, subtelomeric region"/>
    <property type="evidence" value="ECO:0007669"/>
    <property type="project" value="EnsemblFungi"/>
</dbReference>
<dbReference type="GO" id="GO:1902794">
    <property type="term" value="P:siRNA-independent facultative heterochromatin formation"/>
    <property type="evidence" value="ECO:0007669"/>
    <property type="project" value="EnsemblFungi"/>
</dbReference>
<keyword evidence="4 7" id="KW-0479">Metal-binding</keyword>
<dbReference type="GO" id="GO:0005634">
    <property type="term" value="C:nucleus"/>
    <property type="evidence" value="ECO:0007669"/>
    <property type="project" value="EnsemblFungi"/>
</dbReference>
<feature type="binding site" evidence="7">
    <location>
        <position position="296"/>
    </location>
    <ligand>
        <name>Zn(2+)</name>
        <dbReference type="ChEBI" id="CHEBI:29105"/>
    </ligand>
</feature>
<dbReference type="InterPro" id="IPR050134">
    <property type="entry name" value="NAD-dep_sirtuin_deacylases"/>
</dbReference>
<evidence type="ECO:0000256" key="8">
    <source>
        <dbReference type="SAM" id="MobiDB-lite"/>
    </source>
</evidence>
<dbReference type="Pfam" id="PF02146">
    <property type="entry name" value="SIR2"/>
    <property type="match status" value="1"/>
</dbReference>
<comment type="similarity">
    <text evidence="2">Belongs to the sirtuin family. Class I subfamily.</text>
</comment>
<feature type="region of interest" description="Disordered" evidence="8">
    <location>
        <begin position="328"/>
        <end position="358"/>
    </location>
</feature>
<keyword evidence="11" id="KW-1185">Reference proteome</keyword>
<reference evidence="10 11" key="1">
    <citation type="journal article" date="2016" name="Genome Biol. Evol.">
        <title>Divergent and convergent evolution of fungal pathogenicity.</title>
        <authorList>
            <person name="Shang Y."/>
            <person name="Xiao G."/>
            <person name="Zheng P."/>
            <person name="Cen K."/>
            <person name="Zhan S."/>
            <person name="Wang C."/>
        </authorList>
    </citation>
    <scope>NUCLEOTIDE SEQUENCE [LARGE SCALE GENOMIC DNA]</scope>
    <source>
        <strain evidence="10 11">ARSEF 7405</strain>
    </source>
</reference>
<evidence type="ECO:0000256" key="3">
    <source>
        <dbReference type="ARBA" id="ARBA00022679"/>
    </source>
</evidence>
<evidence type="ECO:0000256" key="1">
    <source>
        <dbReference type="ARBA" id="ARBA00001947"/>
    </source>
</evidence>
<dbReference type="Proteomes" id="UP000242877">
    <property type="component" value="Unassembled WGS sequence"/>
</dbReference>
<dbReference type="SUPFAM" id="SSF52467">
    <property type="entry name" value="DHS-like NAD/FAD-binding domain"/>
    <property type="match status" value="1"/>
</dbReference>
<feature type="compositionally biased region" description="Acidic residues" evidence="8">
    <location>
        <begin position="42"/>
        <end position="56"/>
    </location>
</feature>
<evidence type="ECO:0000259" key="9">
    <source>
        <dbReference type="PROSITE" id="PS50305"/>
    </source>
</evidence>
<feature type="binding site" evidence="7">
    <location>
        <position position="293"/>
    </location>
    <ligand>
        <name>Zn(2+)</name>
        <dbReference type="ChEBI" id="CHEBI:29105"/>
    </ligand>
</feature>
<dbReference type="InterPro" id="IPR003000">
    <property type="entry name" value="Sirtuin"/>
</dbReference>
<dbReference type="EMBL" id="AZGZ01000042">
    <property type="protein sequence ID" value="KZZ86952.1"/>
    <property type="molecule type" value="Genomic_DNA"/>
</dbReference>
<dbReference type="Gene3D" id="3.40.50.1220">
    <property type="entry name" value="TPP-binding domain"/>
    <property type="match status" value="1"/>
</dbReference>
<dbReference type="GO" id="GO:0033553">
    <property type="term" value="C:rDNA heterochromatin"/>
    <property type="evidence" value="ECO:0007669"/>
    <property type="project" value="EnsemblFungi"/>
</dbReference>
<dbReference type="OrthoDB" id="420264at2759"/>
<dbReference type="GO" id="GO:0046969">
    <property type="term" value="F:histone H3K9 deacetylase activity, NAD-dependent"/>
    <property type="evidence" value="ECO:0007669"/>
    <property type="project" value="EnsemblFungi"/>
</dbReference>
<feature type="region of interest" description="Disordered" evidence="8">
    <location>
        <begin position="1"/>
        <end position="20"/>
    </location>
</feature>
<dbReference type="GO" id="GO:0032041">
    <property type="term" value="F:histone H3K14 deacetylase activity, NAD-dependent"/>
    <property type="evidence" value="ECO:0007669"/>
    <property type="project" value="EnsemblFungi"/>
</dbReference>
<dbReference type="PANTHER" id="PTHR11085">
    <property type="entry name" value="NAD-DEPENDENT PROTEIN DEACYLASE SIRTUIN-5, MITOCHONDRIAL-RELATED"/>
    <property type="match status" value="1"/>
</dbReference>
<dbReference type="GO" id="GO:0031509">
    <property type="term" value="P:subtelomeric heterochromatin formation"/>
    <property type="evidence" value="ECO:0007669"/>
    <property type="project" value="EnsemblFungi"/>
</dbReference>
<dbReference type="PANTHER" id="PTHR11085:SF9">
    <property type="entry name" value="NAD-DEPENDENT PROTEIN DEACETYLASE SIRTUIN-1"/>
    <property type="match status" value="1"/>
</dbReference>
<dbReference type="GO" id="GO:0031508">
    <property type="term" value="P:pericentric heterochromatin formation"/>
    <property type="evidence" value="ECO:0007669"/>
    <property type="project" value="EnsemblFungi"/>
</dbReference>
<evidence type="ECO:0000313" key="11">
    <source>
        <dbReference type="Proteomes" id="UP000242877"/>
    </source>
</evidence>
<dbReference type="AlphaFoldDB" id="A0A162ICA8"/>
<sequence>MDPAPTSSGDASSAGFPAQHAVARTLEGEVSMILDSGVPSDSDSELSEPESSEPESEVSSIGSLYWETYQSISDDQLEDIPGACTLGEALAYRELLRKMRSPKKFISETVGKGKISLEKLCTAFRILPPPFFEHAQDEAFYQYLMIGIDLELSSREKLPQFNTIDDAVNLLKQSKNIVVLTGAGISTSLGIPDFRSKDTGLYSKLEHLGLNDPQEVFDIQVFREDPTIFYSIASNILPSGNKCTPTHAFIRLLQDKGKLLTNYTQNIDNLEGVAGIYPEKLIQCHGSFATASCILCGYQVPGEAIHAEIRNKVVPQCPRCLSGRYDPGMKRKRNSSSKQQKKPRRKRDYDDSDEEDDCSIPKGCWMKPDITFFGENLHDKYEHRLENHDCDIVDLVIVIGTSLKVAPVKNMIGMIPKHVPQIFINRDPVNHLGFDIDMLGNCDTVVAELCRRAGWELEHEMIPKNERVEVARDETHESRFHFTALPPPTGS</sequence>
<dbReference type="GO" id="GO:0030466">
    <property type="term" value="P:silent mating-type cassette heterochromatin formation"/>
    <property type="evidence" value="ECO:0007669"/>
    <property type="project" value="EnsemblFungi"/>
</dbReference>
<evidence type="ECO:0000256" key="4">
    <source>
        <dbReference type="ARBA" id="ARBA00022723"/>
    </source>
</evidence>
<dbReference type="VEuPathDB" id="FungiDB:AAP_06072"/>
<feature type="binding site" evidence="7">
    <location>
        <position position="358"/>
    </location>
    <ligand>
        <name>Zn(2+)</name>
        <dbReference type="ChEBI" id="CHEBI:29105"/>
    </ligand>
</feature>
<dbReference type="Gene3D" id="3.30.1600.10">
    <property type="entry name" value="SIR2/SIRT2 'Small Domain"/>
    <property type="match status" value="1"/>
</dbReference>
<feature type="region of interest" description="Disordered" evidence="8">
    <location>
        <begin position="33"/>
        <end position="60"/>
    </location>
</feature>
<feature type="compositionally biased region" description="Basic residues" evidence="8">
    <location>
        <begin position="330"/>
        <end position="346"/>
    </location>
</feature>
<name>A0A162ICA8_9EURO</name>
<evidence type="ECO:0000256" key="5">
    <source>
        <dbReference type="ARBA" id="ARBA00022833"/>
    </source>
</evidence>
<evidence type="ECO:0000313" key="10">
    <source>
        <dbReference type="EMBL" id="KZZ86952.1"/>
    </source>
</evidence>
<evidence type="ECO:0000256" key="2">
    <source>
        <dbReference type="ARBA" id="ARBA00006924"/>
    </source>
</evidence>
<dbReference type="GO" id="GO:0005721">
    <property type="term" value="C:pericentric heterochromatin"/>
    <property type="evidence" value="ECO:0007669"/>
    <property type="project" value="EnsemblFungi"/>
</dbReference>
<dbReference type="InterPro" id="IPR026591">
    <property type="entry name" value="Sirtuin_cat_small_dom_sf"/>
</dbReference>
<comment type="caution">
    <text evidence="10">The sequence shown here is derived from an EMBL/GenBank/DDBJ whole genome shotgun (WGS) entry which is preliminary data.</text>
</comment>
<accession>A0A162ICA8</accession>
<organism evidence="10 11">
    <name type="scientific">Ascosphaera apis ARSEF 7405</name>
    <dbReference type="NCBI Taxonomy" id="392613"/>
    <lineage>
        <taxon>Eukaryota</taxon>
        <taxon>Fungi</taxon>
        <taxon>Dikarya</taxon>
        <taxon>Ascomycota</taxon>
        <taxon>Pezizomycotina</taxon>
        <taxon>Eurotiomycetes</taxon>
        <taxon>Eurotiomycetidae</taxon>
        <taxon>Onygenales</taxon>
        <taxon>Ascosphaeraceae</taxon>
        <taxon>Ascosphaera</taxon>
    </lineage>
</organism>
<feature type="active site" description="Proton acceptor" evidence="7">
    <location>
        <position position="285"/>
    </location>
</feature>
<evidence type="ECO:0000256" key="6">
    <source>
        <dbReference type="ARBA" id="ARBA00023027"/>
    </source>
</evidence>
<keyword evidence="5 7" id="KW-0862">Zinc</keyword>
<comment type="cofactor">
    <cofactor evidence="1">
        <name>Zn(2+)</name>
        <dbReference type="ChEBI" id="CHEBI:29105"/>
    </cofactor>
</comment>
<dbReference type="PROSITE" id="PS50305">
    <property type="entry name" value="SIRTUIN"/>
    <property type="match status" value="1"/>
</dbReference>